<proteinExistence type="inferred from homology"/>
<feature type="compositionally biased region" description="Low complexity" evidence="9">
    <location>
        <begin position="271"/>
        <end position="302"/>
    </location>
</feature>
<feature type="compositionally biased region" description="Pro residues" evidence="9">
    <location>
        <begin position="234"/>
        <end position="244"/>
    </location>
</feature>
<evidence type="ECO:0000256" key="2">
    <source>
        <dbReference type="ARBA" id="ARBA00004510"/>
    </source>
</evidence>
<dbReference type="GO" id="GO:0005737">
    <property type="term" value="C:cytoplasm"/>
    <property type="evidence" value="ECO:0007669"/>
    <property type="project" value="UniProtKB-ARBA"/>
</dbReference>
<dbReference type="SUPFAM" id="SSF50729">
    <property type="entry name" value="PH domain-like"/>
    <property type="match status" value="1"/>
</dbReference>
<dbReference type="PROSITE" id="PS50229">
    <property type="entry name" value="WH1"/>
    <property type="match status" value="1"/>
</dbReference>
<dbReference type="KEGG" id="phu:Phum_PHUM077880"/>
<dbReference type="EnsemblMetazoa" id="PHUM077880-RA">
    <property type="protein sequence ID" value="PHUM077880-PA"/>
    <property type="gene ID" value="PHUM077880"/>
</dbReference>
<dbReference type="PANTHER" id="PTHR11202">
    <property type="entry name" value="SPROUTY-RELATED, EVH1 DOMAIN-CONTAINING PROTEIN FAMILY MEMBER"/>
    <property type="match status" value="1"/>
</dbReference>
<keyword evidence="8" id="KW-0966">Cell projection</keyword>
<evidence type="ECO:0000256" key="6">
    <source>
        <dbReference type="ARBA" id="ARBA00023203"/>
    </source>
</evidence>
<dbReference type="CDD" id="cd01207">
    <property type="entry name" value="EVH1_Ena_VASP-like"/>
    <property type="match status" value="1"/>
</dbReference>
<evidence type="ECO:0000313" key="11">
    <source>
        <dbReference type="EMBL" id="EEB10932.1"/>
    </source>
</evidence>
<dbReference type="Gene3D" id="1.20.5.1160">
    <property type="entry name" value="Vasodilator-stimulated phosphoprotein"/>
    <property type="match status" value="1"/>
</dbReference>
<dbReference type="AlphaFoldDB" id="E0VC26"/>
<dbReference type="InParanoid" id="E0VC26"/>
<dbReference type="STRING" id="121224.E0VC26"/>
<evidence type="ECO:0000313" key="12">
    <source>
        <dbReference type="EnsemblMetazoa" id="PHUM077880-PA"/>
    </source>
</evidence>
<dbReference type="InterPro" id="IPR011993">
    <property type="entry name" value="PH-like_dom_sf"/>
</dbReference>
<dbReference type="EMBL" id="AAZO01000930">
    <property type="status" value="NOT_ANNOTATED_CDS"/>
    <property type="molecule type" value="Genomic_DNA"/>
</dbReference>
<feature type="domain" description="WH1" evidence="10">
    <location>
        <begin position="1"/>
        <end position="98"/>
    </location>
</feature>
<feature type="region of interest" description="Disordered" evidence="9">
    <location>
        <begin position="166"/>
        <end position="386"/>
    </location>
</feature>
<dbReference type="Pfam" id="PF00568">
    <property type="entry name" value="WH1"/>
    <property type="match status" value="1"/>
</dbReference>
<keyword evidence="4" id="KW-0963">Cytoplasm</keyword>
<name>E0VC26_PEDHC</name>
<dbReference type="PANTHER" id="PTHR11202:SF22">
    <property type="entry name" value="PROTEIN ENABLED"/>
    <property type="match status" value="1"/>
</dbReference>
<evidence type="ECO:0000313" key="13">
    <source>
        <dbReference type="Proteomes" id="UP000009046"/>
    </source>
</evidence>
<sequence length="449" mass="48326">MIYDDTTKKWIPSGTSSGLSKVQIYHHTVNNTFRVVGRKLHDHEVVINCAISKGLKYNQATATFHQWRDSKQVYGLNFSSKEDADAFAKAMFLSLDTLSNIINRMPAAAPAPVISINQQVYYTNAYNVNGQTNEEEVEYSRMNQRDEVPCMERRVSQAQLIESPNAAVGSQGSQGHHRTSSAPPAPQPPQLTPLASPCQPVGAPPAPPAPPVWGGGGGGINNVPSVQPAQVQSAPPPPPPPPNMPRSSSSDGHDSNSLAAQIQSARLRRINNNGSNTLGSTTKQSAENSGSSTSSGGSNYGTLGRGGMGSMASMMDEMAKTLARRRAAAEKKDLNDEETGNSHQEKKVINENKVDIKLTNFGSSTGDESPKSIKKKFGPDATSDEYSNKANVNGLCEELNNVGISSQDLELFKQEILKEIRREFQKMKMEIIDGSGSLVAHAGVLSQPR</sequence>
<dbReference type="GO" id="GO:0017124">
    <property type="term" value="F:SH3 domain binding"/>
    <property type="evidence" value="ECO:0007669"/>
    <property type="project" value="UniProtKB-KW"/>
</dbReference>
<feature type="compositionally biased region" description="Low complexity" evidence="9">
    <location>
        <begin position="221"/>
        <end position="233"/>
    </location>
</feature>
<comment type="similarity">
    <text evidence="3">Belongs to the Ena/VASP family.</text>
</comment>
<dbReference type="OMA" id="RTHFGIN"/>
<organism>
    <name type="scientific">Pediculus humanus subsp. corporis</name>
    <name type="common">Body louse</name>
    <dbReference type="NCBI Taxonomy" id="121224"/>
    <lineage>
        <taxon>Eukaryota</taxon>
        <taxon>Metazoa</taxon>
        <taxon>Ecdysozoa</taxon>
        <taxon>Arthropoda</taxon>
        <taxon>Hexapoda</taxon>
        <taxon>Insecta</taxon>
        <taxon>Pterygota</taxon>
        <taxon>Neoptera</taxon>
        <taxon>Paraneoptera</taxon>
        <taxon>Psocodea</taxon>
        <taxon>Troctomorpha</taxon>
        <taxon>Phthiraptera</taxon>
        <taxon>Anoplura</taxon>
        <taxon>Pediculidae</taxon>
        <taxon>Pediculus</taxon>
    </lineage>
</organism>
<evidence type="ECO:0000259" key="10">
    <source>
        <dbReference type="PROSITE" id="PS50229"/>
    </source>
</evidence>
<dbReference type="FunCoup" id="E0VC26">
    <property type="interactions" value="181"/>
</dbReference>
<comment type="subcellular location">
    <subcellularLocation>
        <location evidence="2">Cell projection</location>
        <location evidence="2">Lamellipodium</location>
    </subcellularLocation>
    <subcellularLocation>
        <location evidence="1">Cytoplasm</location>
        <location evidence="1">Cytoskeleton</location>
    </subcellularLocation>
</comment>
<dbReference type="GeneID" id="8231330"/>
<gene>
    <name evidence="12" type="primary">8231330</name>
    <name evidence="11" type="ORF">Phum_PHUM077880</name>
</gene>
<dbReference type="Pfam" id="PF08776">
    <property type="entry name" value="VASP_tetra"/>
    <property type="match status" value="1"/>
</dbReference>
<dbReference type="SUPFAM" id="SSF118370">
    <property type="entry name" value="Vasodilator-stimulated phosphoprotein, VASP, tetramerisation domain"/>
    <property type="match status" value="1"/>
</dbReference>
<dbReference type="VEuPathDB" id="VectorBase:PHUM077880"/>
<accession>E0VC26</accession>
<keyword evidence="6" id="KW-0009">Actin-binding</keyword>
<feature type="compositionally biased region" description="Pro residues" evidence="9">
    <location>
        <begin position="202"/>
        <end position="211"/>
    </location>
</feature>
<dbReference type="GO" id="GO:0003779">
    <property type="term" value="F:actin binding"/>
    <property type="evidence" value="ECO:0007669"/>
    <property type="project" value="UniProtKB-KW"/>
</dbReference>
<protein>
    <submittedName>
        <fullName evidence="11 12">Vasodilator-stimulated phosphoprotein, putative</fullName>
    </submittedName>
</protein>
<dbReference type="Proteomes" id="UP000009046">
    <property type="component" value="Unassembled WGS sequence"/>
</dbReference>
<dbReference type="SMART" id="SM00461">
    <property type="entry name" value="WH1"/>
    <property type="match status" value="1"/>
</dbReference>
<dbReference type="EMBL" id="DS235045">
    <property type="protein sequence ID" value="EEB10932.1"/>
    <property type="molecule type" value="Genomic_DNA"/>
</dbReference>
<dbReference type="HOGENOM" id="CLU_017790_2_0_1"/>
<dbReference type="InterPro" id="IPR038023">
    <property type="entry name" value="VASP_sf"/>
</dbReference>
<reference evidence="11" key="2">
    <citation type="submission" date="2007-04" db="EMBL/GenBank/DDBJ databases">
        <title>The genome of the human body louse.</title>
        <authorList>
            <consortium name="The Human Body Louse Genome Consortium"/>
            <person name="Kirkness E."/>
            <person name="Walenz B."/>
            <person name="Hass B."/>
            <person name="Bruggner R."/>
            <person name="Strausberg R."/>
        </authorList>
    </citation>
    <scope>NUCLEOTIDE SEQUENCE</scope>
    <source>
        <strain evidence="11">USDA</strain>
    </source>
</reference>
<dbReference type="InterPro" id="IPR000697">
    <property type="entry name" value="WH1/EVH1_dom"/>
</dbReference>
<dbReference type="eggNOG" id="KOG4590">
    <property type="taxonomic scope" value="Eukaryota"/>
</dbReference>
<dbReference type="InterPro" id="IPR014885">
    <property type="entry name" value="VASP_tetra"/>
</dbReference>
<feature type="compositionally biased region" description="Basic and acidic residues" evidence="9">
    <location>
        <begin position="343"/>
        <end position="356"/>
    </location>
</feature>
<evidence type="ECO:0000256" key="8">
    <source>
        <dbReference type="ARBA" id="ARBA00023273"/>
    </source>
</evidence>
<dbReference type="Gene3D" id="2.30.29.30">
    <property type="entry name" value="Pleckstrin-homology domain (PH domain)/Phosphotyrosine-binding domain (PTB)"/>
    <property type="match status" value="1"/>
</dbReference>
<evidence type="ECO:0000256" key="4">
    <source>
        <dbReference type="ARBA" id="ARBA00022490"/>
    </source>
</evidence>
<dbReference type="OrthoDB" id="31170at2759"/>
<dbReference type="GO" id="GO:0030027">
    <property type="term" value="C:lamellipodium"/>
    <property type="evidence" value="ECO:0007669"/>
    <property type="project" value="UniProtKB-SubCell"/>
</dbReference>
<reference evidence="12" key="3">
    <citation type="submission" date="2021-02" db="UniProtKB">
        <authorList>
            <consortium name="EnsemblMetazoa"/>
        </authorList>
    </citation>
    <scope>IDENTIFICATION</scope>
    <source>
        <strain evidence="12">USDA</strain>
    </source>
</reference>
<evidence type="ECO:0000256" key="7">
    <source>
        <dbReference type="ARBA" id="ARBA00023212"/>
    </source>
</evidence>
<evidence type="ECO:0000256" key="3">
    <source>
        <dbReference type="ARBA" id="ARBA00009785"/>
    </source>
</evidence>
<evidence type="ECO:0000256" key="1">
    <source>
        <dbReference type="ARBA" id="ARBA00004245"/>
    </source>
</evidence>
<feature type="compositionally biased region" description="Low complexity" evidence="9">
    <location>
        <begin position="192"/>
        <end position="201"/>
    </location>
</feature>
<keyword evidence="7" id="KW-0206">Cytoskeleton</keyword>
<dbReference type="RefSeq" id="XP_002423670.1">
    <property type="nucleotide sequence ID" value="XM_002423625.1"/>
</dbReference>
<keyword evidence="13" id="KW-1185">Reference proteome</keyword>
<keyword evidence="5" id="KW-0729">SH3-binding</keyword>
<dbReference type="CTD" id="8231330"/>
<reference evidence="11" key="1">
    <citation type="submission" date="2007-04" db="EMBL/GenBank/DDBJ databases">
        <title>Annotation of Pediculus humanus corporis strain USDA.</title>
        <authorList>
            <person name="Kirkness E."/>
            <person name="Hannick L."/>
            <person name="Hass B."/>
            <person name="Bruggner R."/>
            <person name="Lawson D."/>
            <person name="Bidwell S."/>
            <person name="Joardar V."/>
            <person name="Caler E."/>
            <person name="Walenz B."/>
            <person name="Inman J."/>
            <person name="Schobel S."/>
            <person name="Galinsky K."/>
            <person name="Amedeo P."/>
            <person name="Strausberg R."/>
        </authorList>
    </citation>
    <scope>NUCLEOTIDE SEQUENCE</scope>
    <source>
        <strain evidence="11">USDA</strain>
    </source>
</reference>
<evidence type="ECO:0000256" key="5">
    <source>
        <dbReference type="ARBA" id="ARBA00023036"/>
    </source>
</evidence>
<dbReference type="GO" id="GO:0005856">
    <property type="term" value="C:cytoskeleton"/>
    <property type="evidence" value="ECO:0007669"/>
    <property type="project" value="UniProtKB-SubCell"/>
</dbReference>
<evidence type="ECO:0000256" key="9">
    <source>
        <dbReference type="SAM" id="MobiDB-lite"/>
    </source>
</evidence>